<keyword evidence="2" id="KW-1133">Transmembrane helix</keyword>
<dbReference type="Proteomes" id="UP001321473">
    <property type="component" value="Unassembled WGS sequence"/>
</dbReference>
<organism evidence="3 4">
    <name type="scientific">Amblyomma americanum</name>
    <name type="common">Lone star tick</name>
    <dbReference type="NCBI Taxonomy" id="6943"/>
    <lineage>
        <taxon>Eukaryota</taxon>
        <taxon>Metazoa</taxon>
        <taxon>Ecdysozoa</taxon>
        <taxon>Arthropoda</taxon>
        <taxon>Chelicerata</taxon>
        <taxon>Arachnida</taxon>
        <taxon>Acari</taxon>
        <taxon>Parasitiformes</taxon>
        <taxon>Ixodida</taxon>
        <taxon>Ixodoidea</taxon>
        <taxon>Ixodidae</taxon>
        <taxon>Amblyomminae</taxon>
        <taxon>Amblyomma</taxon>
    </lineage>
</organism>
<dbReference type="AlphaFoldDB" id="A0AAQ4E5D1"/>
<keyword evidence="2" id="KW-0812">Transmembrane</keyword>
<keyword evidence="4" id="KW-1185">Reference proteome</keyword>
<evidence type="ECO:0000313" key="3">
    <source>
        <dbReference type="EMBL" id="KAK8769917.1"/>
    </source>
</evidence>
<dbReference type="EMBL" id="JARKHS020021883">
    <property type="protein sequence ID" value="KAK8769917.1"/>
    <property type="molecule type" value="Genomic_DNA"/>
</dbReference>
<proteinExistence type="predicted"/>
<feature type="transmembrane region" description="Helical" evidence="2">
    <location>
        <begin position="134"/>
        <end position="155"/>
    </location>
</feature>
<sequence>MVSHHRASEESLASADESIDETRSVMSFILSRLPEHASVTATAALAGAGGTATSSSTTPPSPSRTVRDGGGALRIPPPFPVEVRKRQIPWAALAAHLPRLFRMLLLIAAHAVLVMAFLDTGWDPEEPWCQGSGLLLLLLVTLDACLLYGLCLRWLPRKKAAVLTDRARKQASLLADRKWMLRLVATAWTVVWAGVLTFVAIDSRLHRPRITAGFGMLLLAGFGYIFSKNRSKARTHCCLFSGTLKLPHLLSMIT</sequence>
<protein>
    <submittedName>
        <fullName evidence="3">Uncharacterized protein</fullName>
    </submittedName>
</protein>
<feature type="compositionally biased region" description="Low complexity" evidence="1">
    <location>
        <begin position="49"/>
        <end position="58"/>
    </location>
</feature>
<name>A0AAQ4E5D1_AMBAM</name>
<evidence type="ECO:0000313" key="4">
    <source>
        <dbReference type="Proteomes" id="UP001321473"/>
    </source>
</evidence>
<feature type="region of interest" description="Disordered" evidence="1">
    <location>
        <begin position="49"/>
        <end position="71"/>
    </location>
</feature>
<reference evidence="3 4" key="1">
    <citation type="journal article" date="2023" name="Arcadia Sci">
        <title>De novo assembly of a long-read Amblyomma americanum tick genome.</title>
        <authorList>
            <person name="Chou S."/>
            <person name="Poskanzer K.E."/>
            <person name="Rollins M."/>
            <person name="Thuy-Boun P.S."/>
        </authorList>
    </citation>
    <scope>NUCLEOTIDE SEQUENCE [LARGE SCALE GENOMIC DNA]</scope>
    <source>
        <strain evidence="3">F_SG_1</strain>
        <tissue evidence="3">Salivary glands</tissue>
    </source>
</reference>
<evidence type="ECO:0000256" key="1">
    <source>
        <dbReference type="SAM" id="MobiDB-lite"/>
    </source>
</evidence>
<keyword evidence="2" id="KW-0472">Membrane</keyword>
<gene>
    <name evidence="3" type="ORF">V5799_013612</name>
</gene>
<feature type="transmembrane region" description="Helical" evidence="2">
    <location>
        <begin position="207"/>
        <end position="226"/>
    </location>
</feature>
<accession>A0AAQ4E5D1</accession>
<evidence type="ECO:0000256" key="2">
    <source>
        <dbReference type="SAM" id="Phobius"/>
    </source>
</evidence>
<feature type="transmembrane region" description="Helical" evidence="2">
    <location>
        <begin position="179"/>
        <end position="201"/>
    </location>
</feature>
<comment type="caution">
    <text evidence="3">The sequence shown here is derived from an EMBL/GenBank/DDBJ whole genome shotgun (WGS) entry which is preliminary data.</text>
</comment>
<feature type="transmembrane region" description="Helical" evidence="2">
    <location>
        <begin position="103"/>
        <end position="122"/>
    </location>
</feature>